<proteinExistence type="predicted"/>
<dbReference type="AlphaFoldDB" id="A0A8R1WZM7"/>
<evidence type="ECO:0000256" key="1">
    <source>
        <dbReference type="ARBA" id="ARBA00001968"/>
    </source>
</evidence>
<keyword evidence="2" id="KW-0479">Metal-binding</keyword>
<evidence type="ECO:0000313" key="5">
    <source>
        <dbReference type="Proteomes" id="UP000007819"/>
    </source>
</evidence>
<comment type="cofactor">
    <cofactor evidence="1">
        <name>a divalent metal cation</name>
        <dbReference type="ChEBI" id="CHEBI:60240"/>
    </cofactor>
</comment>
<protein>
    <recommendedName>
        <fullName evidence="3">DDE Tnp4 domain-containing protein</fullName>
    </recommendedName>
</protein>
<name>A0A8R1WZM7_ACYPI</name>
<accession>A0A8R1WZM7</accession>
<organism evidence="4 5">
    <name type="scientific">Acyrthosiphon pisum</name>
    <name type="common">Pea aphid</name>
    <dbReference type="NCBI Taxonomy" id="7029"/>
    <lineage>
        <taxon>Eukaryota</taxon>
        <taxon>Metazoa</taxon>
        <taxon>Ecdysozoa</taxon>
        <taxon>Arthropoda</taxon>
        <taxon>Hexapoda</taxon>
        <taxon>Insecta</taxon>
        <taxon>Pterygota</taxon>
        <taxon>Neoptera</taxon>
        <taxon>Paraneoptera</taxon>
        <taxon>Hemiptera</taxon>
        <taxon>Sternorrhyncha</taxon>
        <taxon>Aphidomorpha</taxon>
        <taxon>Aphidoidea</taxon>
        <taxon>Aphididae</taxon>
        <taxon>Macrosiphini</taxon>
        <taxon>Acyrthosiphon</taxon>
    </lineage>
</organism>
<evidence type="ECO:0000313" key="4">
    <source>
        <dbReference type="EnsemblMetazoa" id="XP_008180535.1"/>
    </source>
</evidence>
<reference evidence="4" key="2">
    <citation type="submission" date="2022-06" db="UniProtKB">
        <authorList>
            <consortium name="EnsemblMetazoa"/>
        </authorList>
    </citation>
    <scope>IDENTIFICATION</scope>
</reference>
<dbReference type="Pfam" id="PF13359">
    <property type="entry name" value="DDE_Tnp_4"/>
    <property type="match status" value="1"/>
</dbReference>
<dbReference type="Proteomes" id="UP000007819">
    <property type="component" value="Unassembled WGS sequence"/>
</dbReference>
<keyword evidence="5" id="KW-1185">Reference proteome</keyword>
<evidence type="ECO:0000256" key="2">
    <source>
        <dbReference type="ARBA" id="ARBA00022723"/>
    </source>
</evidence>
<dbReference type="KEGG" id="api:103308623"/>
<dbReference type="EnsemblMetazoa" id="XM_008182313.1">
    <property type="protein sequence ID" value="XP_008180535.1"/>
    <property type="gene ID" value="LOC103308623"/>
</dbReference>
<evidence type="ECO:0000259" key="3">
    <source>
        <dbReference type="Pfam" id="PF13359"/>
    </source>
</evidence>
<dbReference type="InterPro" id="IPR027806">
    <property type="entry name" value="HARBI1_dom"/>
</dbReference>
<feature type="domain" description="DDE Tnp4" evidence="3">
    <location>
        <begin position="2"/>
        <end position="138"/>
    </location>
</feature>
<dbReference type="GeneID" id="103308623"/>
<sequence>MVLVDANYKFIAVDVCAYGKNSDGGIFANSSFGKALEKNKLNVPKDRNLPGTQSPAPFVIVGDEAFPLKPYLLRLYPGSTINGDIEKQILNYRLSRARRVSENAFGNLVQKFRIYFRSINLFPENVDKVILTTCILHNYIKDNILMAQHFDPIEGEPNWSNLPRQGGNANNSAFYVRETYKTFFNSDKISVI</sequence>
<dbReference type="OrthoDB" id="6580191at2759"/>
<dbReference type="GO" id="GO:0046872">
    <property type="term" value="F:metal ion binding"/>
    <property type="evidence" value="ECO:0007669"/>
    <property type="project" value="UniProtKB-KW"/>
</dbReference>
<reference evidence="5" key="1">
    <citation type="submission" date="2010-06" db="EMBL/GenBank/DDBJ databases">
        <authorList>
            <person name="Jiang H."/>
            <person name="Abraham K."/>
            <person name="Ali S."/>
            <person name="Alsbrooks S.L."/>
            <person name="Anim B.N."/>
            <person name="Anosike U.S."/>
            <person name="Attaway T."/>
            <person name="Bandaranaike D.P."/>
            <person name="Battles P.K."/>
            <person name="Bell S.N."/>
            <person name="Bell A.V."/>
            <person name="Beltran B."/>
            <person name="Bickham C."/>
            <person name="Bustamante Y."/>
            <person name="Caleb T."/>
            <person name="Canada A."/>
            <person name="Cardenas V."/>
            <person name="Carter K."/>
            <person name="Chacko J."/>
            <person name="Chandrabose M.N."/>
            <person name="Chavez D."/>
            <person name="Chavez A."/>
            <person name="Chen L."/>
            <person name="Chu H.-S."/>
            <person name="Claassen K.J."/>
            <person name="Cockrell R."/>
            <person name="Collins M."/>
            <person name="Cooper J.A."/>
            <person name="Cree A."/>
            <person name="Curry S.M."/>
            <person name="Da Y."/>
            <person name="Dao M.D."/>
            <person name="Das B."/>
            <person name="Davila M.-L."/>
            <person name="Davy-Carroll L."/>
            <person name="Denson S."/>
            <person name="Dinh H."/>
            <person name="Ebong V.E."/>
            <person name="Edwards J.R."/>
            <person name="Egan A."/>
            <person name="El-Daye J."/>
            <person name="Escobedo L."/>
            <person name="Fernandez S."/>
            <person name="Fernando P.R."/>
            <person name="Flagg N."/>
            <person name="Forbes L.D."/>
            <person name="Fowler R.G."/>
            <person name="Fu Q."/>
            <person name="Gabisi R.A."/>
            <person name="Ganer J."/>
            <person name="Garbino Pronczuk A."/>
            <person name="Garcia R.M."/>
            <person name="Garner T."/>
            <person name="Garrett T.E."/>
            <person name="Gonzalez D.A."/>
            <person name="Hamid H."/>
            <person name="Hawkins E.S."/>
            <person name="Hirani K."/>
            <person name="Hogues M.E."/>
            <person name="Hollins B."/>
            <person name="Hsiao C.-H."/>
            <person name="Jabil R."/>
            <person name="James M.L."/>
            <person name="Jhangiani S.N."/>
            <person name="Johnson B."/>
            <person name="Johnson Q."/>
            <person name="Joshi V."/>
            <person name="Kalu J.B."/>
            <person name="Kam C."/>
            <person name="Kashfia A."/>
            <person name="Keebler J."/>
            <person name="Kisamo H."/>
            <person name="Kovar C.L."/>
            <person name="Lago L.A."/>
            <person name="Lai C.-Y."/>
            <person name="Laidlaw J."/>
            <person name="Lara F."/>
            <person name="Le T.-K."/>
            <person name="Lee S.L."/>
            <person name="Legall F.H."/>
            <person name="Lemon S.J."/>
            <person name="Lewis L.R."/>
            <person name="Li B."/>
            <person name="Liu Y."/>
            <person name="Liu Y.-S."/>
            <person name="Lopez J."/>
            <person name="Lozado R.J."/>
            <person name="Lu J."/>
            <person name="Madu R.C."/>
            <person name="Maheshwari M."/>
            <person name="Maheshwari R."/>
            <person name="Malloy K."/>
            <person name="Martinez E."/>
            <person name="Mathew T."/>
            <person name="Mercado I.C."/>
            <person name="Mercado C."/>
            <person name="Meyer B."/>
            <person name="Montgomery K."/>
            <person name="Morgan M.B."/>
            <person name="Munidasa M."/>
            <person name="Nazareth L.V."/>
            <person name="Nelson J."/>
            <person name="Ng B.M."/>
            <person name="Nguyen N.B."/>
            <person name="Nguyen P.Q."/>
            <person name="Nguyen T."/>
            <person name="Obregon M."/>
            <person name="Okwuonu G.O."/>
            <person name="Onwere C.G."/>
            <person name="Orozco G."/>
            <person name="Parra A."/>
            <person name="Patel S."/>
            <person name="Patil S."/>
            <person name="Perez A."/>
            <person name="Perez Y."/>
            <person name="Pham C."/>
            <person name="Primus E.L."/>
            <person name="Pu L.-L."/>
            <person name="Puazo M."/>
            <person name="Qin X."/>
            <person name="Quiroz J.B."/>
            <person name="Reese J."/>
            <person name="Richards S."/>
            <person name="Rives C.M."/>
            <person name="Robberts R."/>
            <person name="Ruiz S.J."/>
            <person name="Ruiz M.J."/>
            <person name="Santibanez J."/>
            <person name="Schneider B.W."/>
            <person name="Sisson I."/>
            <person name="Smith M."/>
            <person name="Sodergren E."/>
            <person name="Song X.-Z."/>
            <person name="Song B.B."/>
            <person name="Summersgill H."/>
            <person name="Thelus R."/>
            <person name="Thornton R.D."/>
            <person name="Trejos Z.Y."/>
            <person name="Usmani K."/>
            <person name="Vattathil S."/>
            <person name="Villasana D."/>
            <person name="Walker D.L."/>
            <person name="Wang S."/>
            <person name="Wang K."/>
            <person name="White C.S."/>
            <person name="Williams A.C."/>
            <person name="Williamson J."/>
            <person name="Wilson K."/>
            <person name="Woghiren I.O."/>
            <person name="Woodworth J.R."/>
            <person name="Worley K.C."/>
            <person name="Wright R.A."/>
            <person name="Wu W."/>
            <person name="Young L."/>
            <person name="Zhang L."/>
            <person name="Zhang J."/>
            <person name="Zhu Y."/>
            <person name="Muzny D.M."/>
            <person name="Weinstock G."/>
            <person name="Gibbs R.A."/>
        </authorList>
    </citation>
    <scope>NUCLEOTIDE SEQUENCE [LARGE SCALE GENOMIC DNA]</scope>
    <source>
        <strain evidence="5">LSR1</strain>
    </source>
</reference>
<dbReference type="RefSeq" id="XP_008180535.1">
    <property type="nucleotide sequence ID" value="XM_008182313.1"/>
</dbReference>